<dbReference type="Pfam" id="PF00149">
    <property type="entry name" value="Metallophos"/>
    <property type="match status" value="1"/>
</dbReference>
<reference evidence="4" key="1">
    <citation type="submission" date="2022-11" db="EMBL/GenBank/DDBJ databases">
        <authorList>
            <person name="Kikuchi T."/>
        </authorList>
    </citation>
    <scope>NUCLEOTIDE SEQUENCE</scope>
    <source>
        <strain evidence="4">PS1010</strain>
    </source>
</reference>
<keyword evidence="2" id="KW-0378">Hydrolase</keyword>
<accession>A0A9P1N275</accession>
<dbReference type="SUPFAM" id="SSF56300">
    <property type="entry name" value="Metallo-dependent phosphatases"/>
    <property type="match status" value="1"/>
</dbReference>
<dbReference type="OrthoDB" id="5771908at2759"/>
<comment type="catalytic activity">
    <reaction evidence="2">
        <text>O-phospho-L-threonyl-[protein] + H2O = L-threonyl-[protein] + phosphate</text>
        <dbReference type="Rhea" id="RHEA:47004"/>
        <dbReference type="Rhea" id="RHEA-COMP:11060"/>
        <dbReference type="Rhea" id="RHEA-COMP:11605"/>
        <dbReference type="ChEBI" id="CHEBI:15377"/>
        <dbReference type="ChEBI" id="CHEBI:30013"/>
        <dbReference type="ChEBI" id="CHEBI:43474"/>
        <dbReference type="ChEBI" id="CHEBI:61977"/>
        <dbReference type="EC" id="3.1.3.16"/>
    </reaction>
</comment>
<dbReference type="GO" id="GO:0005634">
    <property type="term" value="C:nucleus"/>
    <property type="evidence" value="ECO:0007669"/>
    <property type="project" value="TreeGrafter"/>
</dbReference>
<proteinExistence type="inferred from homology"/>
<dbReference type="Proteomes" id="UP001152747">
    <property type="component" value="Unassembled WGS sequence"/>
</dbReference>
<dbReference type="InterPro" id="IPR029052">
    <property type="entry name" value="Metallo-depent_PP-like"/>
</dbReference>
<dbReference type="SMART" id="SM00156">
    <property type="entry name" value="PP2Ac"/>
    <property type="match status" value="1"/>
</dbReference>
<comment type="similarity">
    <text evidence="2">Belongs to the PPP phosphatase family.</text>
</comment>
<dbReference type="PRINTS" id="PR00114">
    <property type="entry name" value="STPHPHTASE"/>
</dbReference>
<feature type="active site" description="Proton donor/acceptor" evidence="1">
    <location>
        <position position="181"/>
    </location>
</feature>
<dbReference type="InterPro" id="IPR004843">
    <property type="entry name" value="Calcineurin-like_PHP"/>
</dbReference>
<name>A0A9P1N275_9PELO</name>
<evidence type="ECO:0000313" key="4">
    <source>
        <dbReference type="EMBL" id="CAI5445105.1"/>
    </source>
</evidence>
<evidence type="ECO:0000256" key="1">
    <source>
        <dbReference type="PIRSR" id="PIRSR033096-1"/>
    </source>
</evidence>
<gene>
    <name evidence="4" type="ORF">CAMP_LOCUS7742</name>
</gene>
<dbReference type="PANTHER" id="PTHR11668:SF236">
    <property type="entry name" value="SERINE_THREONINE-PROTEIN PHOSPHATASE"/>
    <property type="match status" value="1"/>
</dbReference>
<dbReference type="InterPro" id="IPR006186">
    <property type="entry name" value="Ser/Thr-sp_prot-phosphatase"/>
</dbReference>
<dbReference type="PANTHER" id="PTHR11668">
    <property type="entry name" value="SERINE/THREONINE PROTEIN PHOSPHATASE"/>
    <property type="match status" value="1"/>
</dbReference>
<keyword evidence="5" id="KW-1185">Reference proteome</keyword>
<organism evidence="4 5">
    <name type="scientific">Caenorhabditis angaria</name>
    <dbReference type="NCBI Taxonomy" id="860376"/>
    <lineage>
        <taxon>Eukaryota</taxon>
        <taxon>Metazoa</taxon>
        <taxon>Ecdysozoa</taxon>
        <taxon>Nematoda</taxon>
        <taxon>Chromadorea</taxon>
        <taxon>Rhabditida</taxon>
        <taxon>Rhabditina</taxon>
        <taxon>Rhabditomorpha</taxon>
        <taxon>Rhabditoidea</taxon>
        <taxon>Rhabditidae</taxon>
        <taxon>Peloderinae</taxon>
        <taxon>Caenorhabditis</taxon>
    </lineage>
</organism>
<evidence type="ECO:0000256" key="2">
    <source>
        <dbReference type="RuleBase" id="RU004273"/>
    </source>
</evidence>
<evidence type="ECO:0000313" key="5">
    <source>
        <dbReference type="Proteomes" id="UP001152747"/>
    </source>
</evidence>
<sequence>MGVDEWDKNMKAAGSDDQKKIDKWLENIIFRYFHVWSPVNCQAMLKRYEIYELCLRAREFFWEKPLYRHVEVPVSIVGDIHGQFEDLKTIFDMNGWPFSDDEAKEMCTNWIMRNRKDEKDPKKVQLPKILGTGSDRQPGPKSYLFLGDYVDRGPYSMEVVILLFAMQLRWPDRITLLRGNHESRPVNRQYGFYNECARRYNERIYEVFQLTFNTMPLTAIVNKRIMCMHGGISQDLYDLKQLDLVKRPIDIPDVGILADLTWADPEPEIDLYQESPRGAANIFGAKAVEDFCKNFDLDLIVRAHQVVQDGYEFFADRRLVTIFSAPFYCGQTNNVASVLNISKDMVASFMLVRPVTELDGKNVAEDDE</sequence>
<comment type="caution">
    <text evidence="4">The sequence shown here is derived from an EMBL/GenBank/DDBJ whole genome shotgun (WGS) entry which is preliminary data.</text>
</comment>
<evidence type="ECO:0000259" key="3">
    <source>
        <dbReference type="PROSITE" id="PS00125"/>
    </source>
</evidence>
<dbReference type="EMBL" id="CANHGI010000003">
    <property type="protein sequence ID" value="CAI5445105.1"/>
    <property type="molecule type" value="Genomic_DNA"/>
</dbReference>
<dbReference type="GO" id="GO:0004722">
    <property type="term" value="F:protein serine/threonine phosphatase activity"/>
    <property type="evidence" value="ECO:0007669"/>
    <property type="project" value="UniProtKB-EC"/>
</dbReference>
<dbReference type="EC" id="3.1.3.16" evidence="2"/>
<dbReference type="InterPro" id="IPR050341">
    <property type="entry name" value="PP1_catalytic_subunit"/>
</dbReference>
<dbReference type="GO" id="GO:0005737">
    <property type="term" value="C:cytoplasm"/>
    <property type="evidence" value="ECO:0007669"/>
    <property type="project" value="TreeGrafter"/>
</dbReference>
<dbReference type="PROSITE" id="PS00125">
    <property type="entry name" value="SER_THR_PHOSPHATASE"/>
    <property type="match status" value="1"/>
</dbReference>
<protein>
    <recommendedName>
        <fullName evidence="2">Serine/threonine-protein phosphatase</fullName>
        <ecNumber evidence="2">3.1.3.16</ecNumber>
    </recommendedName>
</protein>
<dbReference type="PIRSF" id="PIRSF033096">
    <property type="entry name" value="PPPtase_5"/>
    <property type="match status" value="1"/>
</dbReference>
<feature type="domain" description="Serine/threonine specific protein phosphatases" evidence="3">
    <location>
        <begin position="177"/>
        <end position="182"/>
    </location>
</feature>
<dbReference type="Gene3D" id="3.60.21.10">
    <property type="match status" value="1"/>
</dbReference>
<dbReference type="AlphaFoldDB" id="A0A9P1N275"/>